<sequence length="395" mass="41542">MAYRVAVYNAISASGLGRFAAPHYAVGKALADADAILLRSHALQLSEIPATVKAIARAGAGVNNIPVDEMSKRGVPVFNAPGANANAVKELVIAAVLLAARNVVPAIGYVQSLAASPDFEKRVEDGKKQFAGVELPGRTLGIIGLGAIGGLVAETAIRLGMKVTGYDPEITVDNAWRLPGSVKRAASIEDVLKSSDFVTIHVPLNNHTRHMIGRERLAVAKKGMALLNFSRDAVVDEEAVLASIADKRLRAYICDFPSPKLQGHAGVVTLPHLGASTEEAEENCAVMVVDQLKAFLEEGSVANAVNFPSVEMARESPHRIAIANANVPNMVGQISTTMAQAGLNIHNMVNKSKGEMAYTLVDLDSEAAPDLLARIAHIPGVLSIRAIPPISGSAK</sequence>
<dbReference type="InterPro" id="IPR002912">
    <property type="entry name" value="ACT_dom"/>
</dbReference>
<dbReference type="InterPro" id="IPR006139">
    <property type="entry name" value="D-isomer_2_OHA_DH_cat_dom"/>
</dbReference>
<comment type="catalytic activity">
    <reaction evidence="11">
        <text>(2R)-3-phosphoglycerate + NAD(+) = 3-phosphooxypyruvate + NADH + H(+)</text>
        <dbReference type="Rhea" id="RHEA:12641"/>
        <dbReference type="ChEBI" id="CHEBI:15378"/>
        <dbReference type="ChEBI" id="CHEBI:18110"/>
        <dbReference type="ChEBI" id="CHEBI:57540"/>
        <dbReference type="ChEBI" id="CHEBI:57945"/>
        <dbReference type="ChEBI" id="CHEBI:58272"/>
        <dbReference type="EC" id="1.1.1.95"/>
    </reaction>
</comment>
<evidence type="ECO:0000256" key="3">
    <source>
        <dbReference type="ARBA" id="ARBA00005854"/>
    </source>
</evidence>
<dbReference type="Pfam" id="PF00389">
    <property type="entry name" value="2-Hacid_dh"/>
    <property type="match status" value="1"/>
</dbReference>
<dbReference type="GO" id="GO:0004617">
    <property type="term" value="F:phosphoglycerate dehydrogenase activity"/>
    <property type="evidence" value="ECO:0007669"/>
    <property type="project" value="UniProtKB-EC"/>
</dbReference>
<reference evidence="14 15" key="1">
    <citation type="submission" date="2020-04" db="EMBL/GenBank/DDBJ databases">
        <title>Usitatibacter rugosus gen. nov., sp. nov. and Usitatibacter palustris sp. nov., novel members of Usitatibacteraceae fam. nov. within the order Nitrosomonadales isolated from soil.</title>
        <authorList>
            <person name="Huber K.J."/>
            <person name="Neumann-Schaal M."/>
            <person name="Geppert A."/>
            <person name="Luckner M."/>
            <person name="Wanner G."/>
            <person name="Overmann J."/>
        </authorList>
    </citation>
    <scope>NUCLEOTIDE SEQUENCE [LARGE SCALE GENOMIC DNA]</scope>
    <source>
        <strain evidence="14 15">0125_3</strain>
    </source>
</reference>
<organism evidence="14 15">
    <name type="scientific">Usitatibacter rugosus</name>
    <dbReference type="NCBI Taxonomy" id="2732067"/>
    <lineage>
        <taxon>Bacteria</taxon>
        <taxon>Pseudomonadati</taxon>
        <taxon>Pseudomonadota</taxon>
        <taxon>Betaproteobacteria</taxon>
        <taxon>Nitrosomonadales</taxon>
        <taxon>Usitatibacteraceae</taxon>
        <taxon>Usitatibacter</taxon>
    </lineage>
</organism>
<evidence type="ECO:0000256" key="4">
    <source>
        <dbReference type="ARBA" id="ARBA00013001"/>
    </source>
</evidence>
<keyword evidence="8" id="KW-0520">NAD</keyword>
<gene>
    <name evidence="14" type="primary">serA</name>
    <name evidence="14" type="ORF">DSM104443_02641</name>
</gene>
<evidence type="ECO:0000256" key="10">
    <source>
        <dbReference type="ARBA" id="ARBA00048126"/>
    </source>
</evidence>
<dbReference type="EC" id="1.1.1.95" evidence="5"/>
<dbReference type="KEGG" id="uru:DSM104443_02641"/>
<dbReference type="SUPFAM" id="SSF55021">
    <property type="entry name" value="ACT-like"/>
    <property type="match status" value="1"/>
</dbReference>
<accession>A0A6M4GYS2</accession>
<dbReference type="CDD" id="cd12174">
    <property type="entry name" value="PGDH_like_3"/>
    <property type="match status" value="1"/>
</dbReference>
<dbReference type="RefSeq" id="WP_171093013.1">
    <property type="nucleotide sequence ID" value="NZ_CP053069.1"/>
</dbReference>
<evidence type="ECO:0000256" key="11">
    <source>
        <dbReference type="ARBA" id="ARBA00048731"/>
    </source>
</evidence>
<feature type="domain" description="ACT" evidence="13">
    <location>
        <begin position="319"/>
        <end position="389"/>
    </location>
</feature>
<comment type="pathway">
    <text evidence="2">Amino-acid biosynthesis; L-serine biosynthesis; L-serine from 3-phospho-D-glycerate: step 1/3.</text>
</comment>
<dbReference type="Pfam" id="PF02826">
    <property type="entry name" value="2-Hacid_dh_C"/>
    <property type="match status" value="1"/>
</dbReference>
<evidence type="ECO:0000256" key="7">
    <source>
        <dbReference type="ARBA" id="ARBA00023002"/>
    </source>
</evidence>
<dbReference type="Gene3D" id="3.40.50.720">
    <property type="entry name" value="NAD(P)-binding Rossmann-like Domain"/>
    <property type="match status" value="2"/>
</dbReference>
<proteinExistence type="inferred from homology"/>
<dbReference type="InterPro" id="IPR045865">
    <property type="entry name" value="ACT-like_dom_sf"/>
</dbReference>
<dbReference type="UniPathway" id="UPA00135">
    <property type="reaction ID" value="UER00196"/>
</dbReference>
<keyword evidence="7 12" id="KW-0560">Oxidoreductase</keyword>
<dbReference type="Proteomes" id="UP000501534">
    <property type="component" value="Chromosome"/>
</dbReference>
<dbReference type="PROSITE" id="PS00670">
    <property type="entry name" value="D_2_HYDROXYACID_DH_2"/>
    <property type="match status" value="1"/>
</dbReference>
<dbReference type="AlphaFoldDB" id="A0A6M4GYS2"/>
<evidence type="ECO:0000256" key="5">
    <source>
        <dbReference type="ARBA" id="ARBA00013143"/>
    </source>
</evidence>
<keyword evidence="15" id="KW-1185">Reference proteome</keyword>
<evidence type="ECO:0000256" key="12">
    <source>
        <dbReference type="RuleBase" id="RU003719"/>
    </source>
</evidence>
<comment type="function">
    <text evidence="1">Catalyzes the reversible oxidation of 3-phospho-D-glycerate to 3-phosphonooxypyruvate, the first step of the phosphorylated L-serine biosynthesis pathway. Also catalyzes the reversible oxidation of 2-hydroxyglutarate to 2-oxoglutarate.</text>
</comment>
<dbReference type="Gene3D" id="3.30.70.260">
    <property type="match status" value="1"/>
</dbReference>
<evidence type="ECO:0000256" key="8">
    <source>
        <dbReference type="ARBA" id="ARBA00023027"/>
    </source>
</evidence>
<dbReference type="PANTHER" id="PTHR42938:SF47">
    <property type="entry name" value="HYDROXYPYRUVATE REDUCTASE"/>
    <property type="match status" value="1"/>
</dbReference>
<evidence type="ECO:0000313" key="14">
    <source>
        <dbReference type="EMBL" id="QJR11563.1"/>
    </source>
</evidence>
<evidence type="ECO:0000256" key="2">
    <source>
        <dbReference type="ARBA" id="ARBA00005216"/>
    </source>
</evidence>
<dbReference type="InterPro" id="IPR029752">
    <property type="entry name" value="D-isomer_DH_CS1"/>
</dbReference>
<dbReference type="PROSITE" id="PS51671">
    <property type="entry name" value="ACT"/>
    <property type="match status" value="1"/>
</dbReference>
<evidence type="ECO:0000256" key="9">
    <source>
        <dbReference type="ARBA" id="ARBA00030455"/>
    </source>
</evidence>
<dbReference type="PANTHER" id="PTHR42938">
    <property type="entry name" value="FORMATE DEHYDROGENASE 1"/>
    <property type="match status" value="1"/>
</dbReference>
<dbReference type="GO" id="GO:0051287">
    <property type="term" value="F:NAD binding"/>
    <property type="evidence" value="ECO:0007669"/>
    <property type="project" value="InterPro"/>
</dbReference>
<comment type="similarity">
    <text evidence="3 12">Belongs to the D-isomer specific 2-hydroxyacid dehydrogenase family.</text>
</comment>
<dbReference type="SUPFAM" id="SSF51735">
    <property type="entry name" value="NAD(P)-binding Rossmann-fold domains"/>
    <property type="match status" value="1"/>
</dbReference>
<evidence type="ECO:0000313" key="15">
    <source>
        <dbReference type="Proteomes" id="UP000501534"/>
    </source>
</evidence>
<evidence type="ECO:0000259" key="13">
    <source>
        <dbReference type="PROSITE" id="PS51671"/>
    </source>
</evidence>
<dbReference type="CDD" id="cd04901">
    <property type="entry name" value="ACT_3PGDH"/>
    <property type="match status" value="1"/>
</dbReference>
<evidence type="ECO:0000256" key="1">
    <source>
        <dbReference type="ARBA" id="ARBA00003800"/>
    </source>
</evidence>
<evidence type="ECO:0000256" key="6">
    <source>
        <dbReference type="ARBA" id="ARBA00021582"/>
    </source>
</evidence>
<dbReference type="InterPro" id="IPR029753">
    <property type="entry name" value="D-isomer_DH_CS"/>
</dbReference>
<dbReference type="InterPro" id="IPR006140">
    <property type="entry name" value="D-isomer_DH_NAD-bd"/>
</dbReference>
<dbReference type="EC" id="1.1.1.399" evidence="4"/>
<dbReference type="PROSITE" id="PS00065">
    <property type="entry name" value="D_2_HYDROXYACID_DH_1"/>
    <property type="match status" value="1"/>
</dbReference>
<name>A0A6M4GYS2_9PROT</name>
<protein>
    <recommendedName>
        <fullName evidence="6">D-3-phosphoglycerate dehydrogenase</fullName>
        <ecNumber evidence="4">1.1.1.399</ecNumber>
        <ecNumber evidence="5">1.1.1.95</ecNumber>
    </recommendedName>
    <alternativeName>
        <fullName evidence="9">2-oxoglutarate reductase</fullName>
    </alternativeName>
</protein>
<dbReference type="EMBL" id="CP053069">
    <property type="protein sequence ID" value="QJR11563.1"/>
    <property type="molecule type" value="Genomic_DNA"/>
</dbReference>
<comment type="catalytic activity">
    <reaction evidence="10">
        <text>(R)-2-hydroxyglutarate + NAD(+) = 2-oxoglutarate + NADH + H(+)</text>
        <dbReference type="Rhea" id="RHEA:49612"/>
        <dbReference type="ChEBI" id="CHEBI:15378"/>
        <dbReference type="ChEBI" id="CHEBI:15801"/>
        <dbReference type="ChEBI" id="CHEBI:16810"/>
        <dbReference type="ChEBI" id="CHEBI:57540"/>
        <dbReference type="ChEBI" id="CHEBI:57945"/>
        <dbReference type="EC" id="1.1.1.399"/>
    </reaction>
</comment>
<dbReference type="SUPFAM" id="SSF52283">
    <property type="entry name" value="Formate/glycerate dehydrogenase catalytic domain-like"/>
    <property type="match status" value="1"/>
</dbReference>
<dbReference type="InterPro" id="IPR036291">
    <property type="entry name" value="NAD(P)-bd_dom_sf"/>
</dbReference>